<organism evidence="2 3">
    <name type="scientific">Vibrio ulleungensis</name>
    <dbReference type="NCBI Taxonomy" id="2807619"/>
    <lineage>
        <taxon>Bacteria</taxon>
        <taxon>Pseudomonadati</taxon>
        <taxon>Pseudomonadota</taxon>
        <taxon>Gammaproteobacteria</taxon>
        <taxon>Vibrionales</taxon>
        <taxon>Vibrionaceae</taxon>
        <taxon>Vibrio</taxon>
    </lineage>
</organism>
<name>A0ABS2HM47_9VIBR</name>
<keyword evidence="3" id="KW-1185">Reference proteome</keyword>
<dbReference type="CDD" id="cd05403">
    <property type="entry name" value="NT_KNTase_like"/>
    <property type="match status" value="1"/>
</dbReference>
<dbReference type="EMBL" id="JAFEUM010000004">
    <property type="protein sequence ID" value="MBM7037202.1"/>
    <property type="molecule type" value="Genomic_DNA"/>
</dbReference>
<protein>
    <submittedName>
        <fullName evidence="2">Nucleotidyltransferase domain-containing protein</fullName>
    </submittedName>
</protein>
<dbReference type="Pfam" id="PF01909">
    <property type="entry name" value="NTP_transf_2"/>
    <property type="match status" value="1"/>
</dbReference>
<proteinExistence type="predicted"/>
<evidence type="ECO:0000313" key="2">
    <source>
        <dbReference type="EMBL" id="MBM7037202.1"/>
    </source>
</evidence>
<reference evidence="2 3" key="1">
    <citation type="submission" date="2021-02" db="EMBL/GenBank/DDBJ databases">
        <authorList>
            <person name="Park J.-S."/>
        </authorList>
    </citation>
    <scope>NUCLEOTIDE SEQUENCE [LARGE SCALE GENOMIC DNA]</scope>
    <source>
        <strain evidence="2 3">188UL20-2</strain>
    </source>
</reference>
<dbReference type="RefSeq" id="WP_205158753.1">
    <property type="nucleotide sequence ID" value="NZ_JAFEUM010000004.1"/>
</dbReference>
<dbReference type="Proteomes" id="UP000809621">
    <property type="component" value="Unassembled WGS sequence"/>
</dbReference>
<dbReference type="InterPro" id="IPR043519">
    <property type="entry name" value="NT_sf"/>
</dbReference>
<accession>A0ABS2HM47</accession>
<evidence type="ECO:0000259" key="1">
    <source>
        <dbReference type="Pfam" id="PF01909"/>
    </source>
</evidence>
<sequence>MTNQTQSTKGLDKQGYITTPYSVSNIQPEFTAVVDHTISSLVASFGERLHSIYLYGSIGRGDAIPYCSDLDMSVVFTSKVSEKDVLALEHLSEDIAAKHTVITKLDFDPGEHSQIIQPSELYRWQFWLKHCCCCLWGDDLSKEFTQHKPSFDIAVGLNEDLSDTYQSFLSQTANSQQIKSISKKILRAAYLLIAPQDNTWHHNLDDMYVSSLPYYPTYQEELKTIFALTQNAQTGSTLSLDSCHRFITNIANQLLGSESIDSDPTA</sequence>
<dbReference type="InterPro" id="IPR002934">
    <property type="entry name" value="Polymerase_NTP_transf_dom"/>
</dbReference>
<gene>
    <name evidence="2" type="ORF">JQC93_12375</name>
</gene>
<feature type="domain" description="Polymerase nucleotidyl transferase" evidence="1">
    <location>
        <begin position="50"/>
        <end position="94"/>
    </location>
</feature>
<comment type="caution">
    <text evidence="2">The sequence shown here is derived from an EMBL/GenBank/DDBJ whole genome shotgun (WGS) entry which is preliminary data.</text>
</comment>
<dbReference type="SUPFAM" id="SSF81301">
    <property type="entry name" value="Nucleotidyltransferase"/>
    <property type="match status" value="1"/>
</dbReference>
<evidence type="ECO:0000313" key="3">
    <source>
        <dbReference type="Proteomes" id="UP000809621"/>
    </source>
</evidence>
<dbReference type="Gene3D" id="3.30.460.10">
    <property type="entry name" value="Beta Polymerase, domain 2"/>
    <property type="match status" value="1"/>
</dbReference>